<dbReference type="InterPro" id="IPR006143">
    <property type="entry name" value="RND_pump_MFP"/>
</dbReference>
<evidence type="ECO:0000256" key="1">
    <source>
        <dbReference type="ARBA" id="ARBA00009477"/>
    </source>
</evidence>
<accession>A0A380CSV7</accession>
<feature type="compositionally biased region" description="Basic and acidic residues" evidence="4">
    <location>
        <begin position="30"/>
        <end position="44"/>
    </location>
</feature>
<feature type="coiled-coil region" evidence="3">
    <location>
        <begin position="122"/>
        <end position="180"/>
    </location>
</feature>
<reference evidence="6 7" key="1">
    <citation type="submission" date="2018-06" db="EMBL/GenBank/DDBJ databases">
        <authorList>
            <consortium name="Pathogen Informatics"/>
            <person name="Doyle S."/>
        </authorList>
    </citation>
    <scope>NUCLEOTIDE SEQUENCE [LARGE SCALE GENOMIC DNA]</scope>
    <source>
        <strain evidence="6 7">NCTC11388</strain>
    </source>
</reference>
<dbReference type="GO" id="GO:0022857">
    <property type="term" value="F:transmembrane transporter activity"/>
    <property type="evidence" value="ECO:0007669"/>
    <property type="project" value="InterPro"/>
</dbReference>
<dbReference type="PROSITE" id="PS51257">
    <property type="entry name" value="PROKAR_LIPOPROTEIN"/>
    <property type="match status" value="1"/>
</dbReference>
<dbReference type="GO" id="GO:0060003">
    <property type="term" value="P:copper ion export"/>
    <property type="evidence" value="ECO:0007669"/>
    <property type="project" value="TreeGrafter"/>
</dbReference>
<dbReference type="GO" id="GO:0015679">
    <property type="term" value="P:plasma membrane copper ion transport"/>
    <property type="evidence" value="ECO:0007669"/>
    <property type="project" value="TreeGrafter"/>
</dbReference>
<feature type="region of interest" description="Disordered" evidence="4">
    <location>
        <begin position="335"/>
        <end position="357"/>
    </location>
</feature>
<dbReference type="PANTHER" id="PTHR30097">
    <property type="entry name" value="CATION EFFLUX SYSTEM PROTEIN CUSB"/>
    <property type="match status" value="1"/>
</dbReference>
<evidence type="ECO:0000313" key="6">
    <source>
        <dbReference type="EMBL" id="SUJ28447.1"/>
    </source>
</evidence>
<dbReference type="InterPro" id="IPR051909">
    <property type="entry name" value="MFP_Cation_Efflux"/>
</dbReference>
<dbReference type="SUPFAM" id="SSF111369">
    <property type="entry name" value="HlyD-like secretion proteins"/>
    <property type="match status" value="1"/>
</dbReference>
<gene>
    <name evidence="6" type="primary">czcB_2</name>
    <name evidence="6" type="ORF">NCTC11388_04340</name>
</gene>
<dbReference type="AlphaFoldDB" id="A0A380CSV7"/>
<protein>
    <submittedName>
        <fullName evidence="6">Cation efflux system protein CzcB</fullName>
    </submittedName>
</protein>
<feature type="chain" id="PRO_5017028720" evidence="5">
    <location>
        <begin position="27"/>
        <end position="415"/>
    </location>
</feature>
<keyword evidence="5" id="KW-0732">Signal</keyword>
<dbReference type="NCBIfam" id="TIGR01730">
    <property type="entry name" value="RND_mfp"/>
    <property type="match status" value="1"/>
</dbReference>
<keyword evidence="3" id="KW-0175">Coiled coil</keyword>
<organism evidence="6 7">
    <name type="scientific">Sphingobacterium spiritivorum</name>
    <name type="common">Flavobacterium spiritivorum</name>
    <dbReference type="NCBI Taxonomy" id="258"/>
    <lineage>
        <taxon>Bacteria</taxon>
        <taxon>Pseudomonadati</taxon>
        <taxon>Bacteroidota</taxon>
        <taxon>Sphingobacteriia</taxon>
        <taxon>Sphingobacteriales</taxon>
        <taxon>Sphingobacteriaceae</taxon>
        <taxon>Sphingobacterium</taxon>
    </lineage>
</organism>
<feature type="region of interest" description="Disordered" evidence="4">
    <location>
        <begin position="25"/>
        <end position="49"/>
    </location>
</feature>
<evidence type="ECO:0000256" key="2">
    <source>
        <dbReference type="ARBA" id="ARBA00022448"/>
    </source>
</evidence>
<dbReference type="RefSeq" id="WP_115171611.1">
    <property type="nucleotide sequence ID" value="NZ_UGYW01000002.1"/>
</dbReference>
<evidence type="ECO:0000256" key="5">
    <source>
        <dbReference type="SAM" id="SignalP"/>
    </source>
</evidence>
<dbReference type="Proteomes" id="UP000254893">
    <property type="component" value="Unassembled WGS sequence"/>
</dbReference>
<comment type="similarity">
    <text evidence="1">Belongs to the membrane fusion protein (MFP) (TC 8.A.1) family.</text>
</comment>
<dbReference type="GO" id="GO:0016020">
    <property type="term" value="C:membrane"/>
    <property type="evidence" value="ECO:0007669"/>
    <property type="project" value="InterPro"/>
</dbReference>
<evidence type="ECO:0000256" key="4">
    <source>
        <dbReference type="SAM" id="MobiDB-lite"/>
    </source>
</evidence>
<feature type="signal peptide" evidence="5">
    <location>
        <begin position="1"/>
        <end position="26"/>
    </location>
</feature>
<evidence type="ECO:0000313" key="7">
    <source>
        <dbReference type="Proteomes" id="UP000254893"/>
    </source>
</evidence>
<dbReference type="GO" id="GO:0030313">
    <property type="term" value="C:cell envelope"/>
    <property type="evidence" value="ECO:0007669"/>
    <property type="project" value="TreeGrafter"/>
</dbReference>
<keyword evidence="2" id="KW-0813">Transport</keyword>
<dbReference type="EMBL" id="UGYW01000002">
    <property type="protein sequence ID" value="SUJ28447.1"/>
    <property type="molecule type" value="Genomic_DNA"/>
</dbReference>
<dbReference type="Gene3D" id="1.10.287.470">
    <property type="entry name" value="Helix hairpin bin"/>
    <property type="match status" value="1"/>
</dbReference>
<evidence type="ECO:0000256" key="3">
    <source>
        <dbReference type="SAM" id="Coils"/>
    </source>
</evidence>
<dbReference type="Gene3D" id="2.40.30.170">
    <property type="match status" value="1"/>
</dbReference>
<dbReference type="Gene3D" id="2.40.50.100">
    <property type="match status" value="1"/>
</dbReference>
<sequence length="415" mass="44733">MKINIIYPTLLCAIALSLSGCGGSSAPSKEAGEHAEGESEHENESTTSLTEAQFKQIGLTYTTVTQQVLSDGLVLNGQLTVPNDKKAFVTSVFGGVLQQLFVQQGDVVSKGQRIGVINNPDLIKTQEQLQLTNNQIKLAEVELLRQKELVEGNAAPLKRLQQVEMELANLRAQRNSLQKQLTAGGGSTQMSSQVSIIAPMSGTISTIAAQIGSNINASSPILEIVNNESLHVDVYVYEKDLPKVRKGQLIRFSAVNNPGLSYEARIDQIGQAFEAQTNAVAVHAQVLGDKTGLINGMQVQANLIVSDNKVNAVPNEAIVSAQGQDYIFILTDAHREEEHHESGHEGEEHAHSHDEKAATEKATLVYERIPVIKGVSAHGYTAITPTKEIGANDKVVHKGAFFLLAKMTNSGEHSH</sequence>
<proteinExistence type="inferred from homology"/>
<name>A0A380CSV7_SPHSI</name>
<dbReference type="PANTHER" id="PTHR30097:SF4">
    <property type="entry name" value="SLR6042 PROTEIN"/>
    <property type="match status" value="1"/>
</dbReference>